<protein>
    <submittedName>
        <fullName evidence="2">Energy transducer TonB</fullName>
    </submittedName>
</protein>
<reference evidence="2" key="2">
    <citation type="journal article" date="2021" name="PeerJ">
        <title>Extensive microbial diversity within the chicken gut microbiome revealed by metagenomics and culture.</title>
        <authorList>
            <person name="Gilroy R."/>
            <person name="Ravi A."/>
            <person name="Getino M."/>
            <person name="Pursley I."/>
            <person name="Horton D.L."/>
            <person name="Alikhan N.F."/>
            <person name="Baker D."/>
            <person name="Gharbi K."/>
            <person name="Hall N."/>
            <person name="Watson M."/>
            <person name="Adriaenssens E.M."/>
            <person name="Foster-Nyarko E."/>
            <person name="Jarju S."/>
            <person name="Secka A."/>
            <person name="Antonio M."/>
            <person name="Oren A."/>
            <person name="Chaudhuri R.R."/>
            <person name="La Ragione R."/>
            <person name="Hildebrand F."/>
            <person name="Pallen M.J."/>
        </authorList>
    </citation>
    <scope>NUCLEOTIDE SEQUENCE</scope>
    <source>
        <strain evidence="2">D3-1215</strain>
    </source>
</reference>
<name>A0A9D9HDE3_9BACT</name>
<proteinExistence type="predicted"/>
<gene>
    <name evidence="2" type="ORF">IAC32_03540</name>
</gene>
<evidence type="ECO:0000256" key="1">
    <source>
        <dbReference type="SAM" id="SignalP"/>
    </source>
</evidence>
<dbReference type="Gene3D" id="3.30.1150.10">
    <property type="match status" value="1"/>
</dbReference>
<keyword evidence="1" id="KW-0732">Signal</keyword>
<reference evidence="2" key="1">
    <citation type="submission" date="2020-10" db="EMBL/GenBank/DDBJ databases">
        <authorList>
            <person name="Gilroy R."/>
        </authorList>
    </citation>
    <scope>NUCLEOTIDE SEQUENCE</scope>
    <source>
        <strain evidence="2">D3-1215</strain>
    </source>
</reference>
<accession>A0A9D9HDE3</accession>
<evidence type="ECO:0000313" key="3">
    <source>
        <dbReference type="Proteomes" id="UP000823637"/>
    </source>
</evidence>
<dbReference type="EMBL" id="JADIMR010000049">
    <property type="protein sequence ID" value="MBO8446804.1"/>
    <property type="molecule type" value="Genomic_DNA"/>
</dbReference>
<sequence>MYRFIALAFAFCCFALLQAQDYMKYARMYEGCEDKEPSVIYGASYNPYPPGLTDAEFPGGDVEFIVYIKNNTELQEVYSGEYDEQGRPLLVTGEVWVEFVVDRCGLVGNLNIVQSLTDEQDAEALRVMESLPIFKAAELDGYRVKSAYIAKIPFTKPLWEEPEPDPLYYYDDYYY</sequence>
<feature type="signal peptide" evidence="1">
    <location>
        <begin position="1"/>
        <end position="19"/>
    </location>
</feature>
<dbReference type="Proteomes" id="UP000823637">
    <property type="component" value="Unassembled WGS sequence"/>
</dbReference>
<dbReference type="SUPFAM" id="SSF74653">
    <property type="entry name" value="TolA/TonB C-terminal domain"/>
    <property type="match status" value="1"/>
</dbReference>
<organism evidence="2 3">
    <name type="scientific">Candidatus Enterocola intestinipullorum</name>
    <dbReference type="NCBI Taxonomy" id="2840783"/>
    <lineage>
        <taxon>Bacteria</taxon>
        <taxon>Pseudomonadati</taxon>
        <taxon>Bacteroidota</taxon>
        <taxon>Bacteroidia</taxon>
        <taxon>Bacteroidales</taxon>
        <taxon>Candidatus Enterocola</taxon>
    </lineage>
</organism>
<feature type="chain" id="PRO_5039723949" evidence="1">
    <location>
        <begin position="20"/>
        <end position="175"/>
    </location>
</feature>
<comment type="caution">
    <text evidence="2">The sequence shown here is derived from an EMBL/GenBank/DDBJ whole genome shotgun (WGS) entry which is preliminary data.</text>
</comment>
<evidence type="ECO:0000313" key="2">
    <source>
        <dbReference type="EMBL" id="MBO8446804.1"/>
    </source>
</evidence>
<dbReference type="AlphaFoldDB" id="A0A9D9HDE3"/>